<evidence type="ECO:0000313" key="2">
    <source>
        <dbReference type="EMBL" id="KAJ2931713.1"/>
    </source>
</evidence>
<reference evidence="2" key="1">
    <citation type="submission" date="2022-06" db="EMBL/GenBank/DDBJ databases">
        <title>Genome Sequence of Candolleomyces eurysporus.</title>
        <authorList>
            <person name="Buettner E."/>
        </authorList>
    </citation>
    <scope>NUCLEOTIDE SEQUENCE</scope>
    <source>
        <strain evidence="2">VTCC 930004</strain>
    </source>
</reference>
<dbReference type="EMBL" id="JANBPK010000806">
    <property type="protein sequence ID" value="KAJ2931713.1"/>
    <property type="molecule type" value="Genomic_DNA"/>
</dbReference>
<keyword evidence="3" id="KW-1185">Reference proteome</keyword>
<evidence type="ECO:0000313" key="3">
    <source>
        <dbReference type="Proteomes" id="UP001140091"/>
    </source>
</evidence>
<protein>
    <recommendedName>
        <fullName evidence="4">BTB domain-containing protein</fullName>
    </recommendedName>
</protein>
<dbReference type="Proteomes" id="UP001140091">
    <property type="component" value="Unassembled WGS sequence"/>
</dbReference>
<comment type="caution">
    <text evidence="2">The sequence shown here is derived from an EMBL/GenBank/DDBJ whole genome shotgun (WGS) entry which is preliminary data.</text>
</comment>
<feature type="region of interest" description="Disordered" evidence="1">
    <location>
        <begin position="86"/>
        <end position="134"/>
    </location>
</feature>
<dbReference type="InterPro" id="IPR011333">
    <property type="entry name" value="SKP1/BTB/POZ_sf"/>
</dbReference>
<feature type="non-terminal residue" evidence="2">
    <location>
        <position position="237"/>
    </location>
</feature>
<proteinExistence type="predicted"/>
<name>A0A9W8JJ24_9AGAR</name>
<dbReference type="AlphaFoldDB" id="A0A9W8JJ24"/>
<dbReference type="OrthoDB" id="288590at2759"/>
<evidence type="ECO:0000256" key="1">
    <source>
        <dbReference type="SAM" id="MobiDB-lite"/>
    </source>
</evidence>
<evidence type="ECO:0008006" key="4">
    <source>
        <dbReference type="Google" id="ProtNLM"/>
    </source>
</evidence>
<dbReference type="Gene3D" id="3.30.710.10">
    <property type="entry name" value="Potassium Channel Kv1.1, Chain A"/>
    <property type="match status" value="1"/>
</dbReference>
<accession>A0A9W8JJ24</accession>
<gene>
    <name evidence="2" type="ORF">H1R20_g5502</name>
</gene>
<sequence length="237" mass="26108">MLSSSFSENGTLPPGERKIHTIVVEEADFETIYWLLKYCYANWLSFKPQDDPRLAVEGVGAGWSARWLNSRENEWDWKTFHKSGPSEDALHDGRSAASGESVGLGGAGRSEISPRPARSAPDPHPHPTPAPPPASALAMYQVAHRYSMRNLALLALEHIMSTLTPESCFAVLLASYTWDELHSLVEDYVIDKWEEVSVSEEFERCCAEVAAGEWGADGGTTLMSVFRRLRAPSTAAA</sequence>
<organism evidence="2 3">
    <name type="scientific">Candolleomyces eurysporus</name>
    <dbReference type="NCBI Taxonomy" id="2828524"/>
    <lineage>
        <taxon>Eukaryota</taxon>
        <taxon>Fungi</taxon>
        <taxon>Dikarya</taxon>
        <taxon>Basidiomycota</taxon>
        <taxon>Agaricomycotina</taxon>
        <taxon>Agaricomycetes</taxon>
        <taxon>Agaricomycetidae</taxon>
        <taxon>Agaricales</taxon>
        <taxon>Agaricineae</taxon>
        <taxon>Psathyrellaceae</taxon>
        <taxon>Candolleomyces</taxon>
    </lineage>
</organism>